<reference evidence="3 4" key="1">
    <citation type="journal article" date="2018" name="BMC Genomics">
        <title>Genomic comparison of Trypanosoma conorhini and Trypanosoma rangeli to Trypanosoma cruzi strains of high and low virulence.</title>
        <authorList>
            <person name="Bradwell K.R."/>
            <person name="Koparde V.N."/>
            <person name="Matveyev A.V."/>
            <person name="Serrano M.G."/>
            <person name="Alves J.M."/>
            <person name="Parikh H."/>
            <person name="Huang B."/>
            <person name="Lee V."/>
            <person name="Espinosa-Alvarez O."/>
            <person name="Ortiz P.A."/>
            <person name="Costa-Martins A.G."/>
            <person name="Teixeira M.M."/>
            <person name="Buck G.A."/>
        </authorList>
    </citation>
    <scope>NUCLEOTIDE SEQUENCE [LARGE SCALE GENOMIC DNA]</scope>
    <source>
        <strain evidence="3 4">025E</strain>
    </source>
</reference>
<evidence type="ECO:0000256" key="1">
    <source>
        <dbReference type="SAM" id="MobiDB-lite"/>
    </source>
</evidence>
<keyword evidence="2" id="KW-0812">Transmembrane</keyword>
<dbReference type="AlphaFoldDB" id="A0A422NNW6"/>
<evidence type="ECO:0008006" key="5">
    <source>
        <dbReference type="Google" id="ProtNLM"/>
    </source>
</evidence>
<dbReference type="InterPro" id="IPR013945">
    <property type="entry name" value="Pkr1"/>
</dbReference>
<evidence type="ECO:0000313" key="3">
    <source>
        <dbReference type="EMBL" id="RNF07116.1"/>
    </source>
</evidence>
<keyword evidence="2" id="KW-1133">Transmembrane helix</keyword>
<organism evidence="3 4">
    <name type="scientific">Trypanosoma conorhini</name>
    <dbReference type="NCBI Taxonomy" id="83891"/>
    <lineage>
        <taxon>Eukaryota</taxon>
        <taxon>Discoba</taxon>
        <taxon>Euglenozoa</taxon>
        <taxon>Kinetoplastea</taxon>
        <taxon>Metakinetoplastina</taxon>
        <taxon>Trypanosomatida</taxon>
        <taxon>Trypanosomatidae</taxon>
        <taxon>Trypanosoma</taxon>
    </lineage>
</organism>
<feature type="region of interest" description="Disordered" evidence="1">
    <location>
        <begin position="84"/>
        <end position="107"/>
    </location>
</feature>
<sequence>MSEVSEVSELPWLARLINHVLTPGSALSPAVWITFNVVMAALFLCWLSLVFAMPDNVHVWAFGFLGAGLAFSTNWLFKEVFSSEPAEEAKSSESAPIAAESHEKKKD</sequence>
<dbReference type="OrthoDB" id="242330at2759"/>
<feature type="transmembrane region" description="Helical" evidence="2">
    <location>
        <begin position="59"/>
        <end position="77"/>
    </location>
</feature>
<dbReference type="RefSeq" id="XP_029225598.1">
    <property type="nucleotide sequence ID" value="XM_029374300.1"/>
</dbReference>
<dbReference type="Pfam" id="PF08636">
    <property type="entry name" value="Pkr1"/>
    <property type="match status" value="1"/>
</dbReference>
<proteinExistence type="predicted"/>
<dbReference type="EMBL" id="MKKU01000575">
    <property type="protein sequence ID" value="RNF07116.1"/>
    <property type="molecule type" value="Genomic_DNA"/>
</dbReference>
<feature type="transmembrane region" description="Helical" evidence="2">
    <location>
        <begin position="30"/>
        <end position="52"/>
    </location>
</feature>
<name>A0A422NNW6_9TRYP</name>
<dbReference type="GO" id="GO:0070072">
    <property type="term" value="P:vacuolar proton-transporting V-type ATPase complex assembly"/>
    <property type="evidence" value="ECO:0007669"/>
    <property type="project" value="InterPro"/>
</dbReference>
<keyword evidence="4" id="KW-1185">Reference proteome</keyword>
<keyword evidence="2" id="KW-0472">Membrane</keyword>
<evidence type="ECO:0000256" key="2">
    <source>
        <dbReference type="SAM" id="Phobius"/>
    </source>
</evidence>
<accession>A0A422NNW6</accession>
<comment type="caution">
    <text evidence="3">The sequence shown here is derived from an EMBL/GenBank/DDBJ whole genome shotgun (WGS) entry which is preliminary data.</text>
</comment>
<gene>
    <name evidence="3" type="ORF">Tco025E_07435</name>
</gene>
<dbReference type="GeneID" id="40321046"/>
<protein>
    <recommendedName>
        <fullName evidence="5">ER protein Pkr1</fullName>
    </recommendedName>
</protein>
<evidence type="ECO:0000313" key="4">
    <source>
        <dbReference type="Proteomes" id="UP000284403"/>
    </source>
</evidence>
<dbReference type="Proteomes" id="UP000284403">
    <property type="component" value="Unassembled WGS sequence"/>
</dbReference>